<keyword evidence="1" id="KW-1133">Transmembrane helix</keyword>
<name>A0AAD0U0L8_9GAMM</name>
<dbReference type="EMBL" id="CP033065">
    <property type="protein sequence ID" value="AYM86826.1"/>
    <property type="molecule type" value="Genomic_DNA"/>
</dbReference>
<evidence type="ECO:0000313" key="3">
    <source>
        <dbReference type="Proteomes" id="UP000279995"/>
    </source>
</evidence>
<keyword evidence="1" id="KW-0472">Membrane</keyword>
<proteinExistence type="predicted"/>
<evidence type="ECO:0000256" key="1">
    <source>
        <dbReference type="SAM" id="Phobius"/>
    </source>
</evidence>
<gene>
    <name evidence="2" type="ORF">D9T18_08940</name>
</gene>
<feature type="transmembrane region" description="Helical" evidence="1">
    <location>
        <begin position="40"/>
        <end position="61"/>
    </location>
</feature>
<protein>
    <submittedName>
        <fullName evidence="2">Uncharacterized protein</fullName>
    </submittedName>
</protein>
<evidence type="ECO:0000313" key="2">
    <source>
        <dbReference type="EMBL" id="AYM86826.1"/>
    </source>
</evidence>
<reference evidence="2 3" key="1">
    <citation type="submission" date="2018-10" db="EMBL/GenBank/DDBJ databases">
        <title>Complete Genome Sequence and Transcriptomic Profiles of a Marine Bacterium, Pseudoalteromonas agarivorans Hao 2018.</title>
        <authorList>
            <person name="Hao L."/>
        </authorList>
    </citation>
    <scope>NUCLEOTIDE SEQUENCE [LARGE SCALE GENOMIC DNA]</scope>
    <source>
        <strain evidence="2 3">Hao 2018</strain>
    </source>
</reference>
<accession>A0AAD0U0L8</accession>
<organism evidence="2 3">
    <name type="scientific">Pseudoalteromonas agarivorans</name>
    <dbReference type="NCBI Taxonomy" id="176102"/>
    <lineage>
        <taxon>Bacteria</taxon>
        <taxon>Pseudomonadati</taxon>
        <taxon>Pseudomonadota</taxon>
        <taxon>Gammaproteobacteria</taxon>
        <taxon>Alteromonadales</taxon>
        <taxon>Pseudoalteromonadaceae</taxon>
        <taxon>Pseudoalteromonas</taxon>
    </lineage>
</organism>
<keyword evidence="1" id="KW-0812">Transmembrane</keyword>
<sequence>MLDNIGLVPHFFVYKVQPLFQSFKKFSIEFKIKLKQLLKAILVICSHFSLSVLITGINLFGAKIVVFALDCALHELGEKSVYSVNCTEQTPEGEFMRYYIAATLG</sequence>
<dbReference type="AlphaFoldDB" id="A0AAD0U0L8"/>
<dbReference type="Proteomes" id="UP000279995">
    <property type="component" value="Chromosome I"/>
</dbReference>